<name>A0ABN9WZE3_9DINO</name>
<dbReference type="Proteomes" id="UP001189429">
    <property type="component" value="Unassembled WGS sequence"/>
</dbReference>
<evidence type="ECO:0000313" key="3">
    <source>
        <dbReference type="EMBL" id="CAK0890832.1"/>
    </source>
</evidence>
<feature type="domain" description="EF-hand" evidence="2">
    <location>
        <begin position="11"/>
        <end position="46"/>
    </location>
</feature>
<keyword evidence="4" id="KW-1185">Reference proteome</keyword>
<reference evidence="3" key="1">
    <citation type="submission" date="2023-10" db="EMBL/GenBank/DDBJ databases">
        <authorList>
            <person name="Chen Y."/>
            <person name="Shah S."/>
            <person name="Dougan E. K."/>
            <person name="Thang M."/>
            <person name="Chan C."/>
        </authorList>
    </citation>
    <scope>NUCLEOTIDE SEQUENCE [LARGE SCALE GENOMIC DNA]</scope>
</reference>
<sequence length="121" mass="13925">MVRMKMRAANMHKSKMEQLFRCMDADGDKRIQKHEFQHVMKDNHIRTWLSSMDMDPGDADIMFDLLRGDDDLISVEELITGIGRLRGPARSIDMRRLLAKLEEQRGTDANTQFPHLGVAAV</sequence>
<dbReference type="InterPro" id="IPR002048">
    <property type="entry name" value="EF_hand_dom"/>
</dbReference>
<dbReference type="InterPro" id="IPR011992">
    <property type="entry name" value="EF-hand-dom_pair"/>
</dbReference>
<dbReference type="InterPro" id="IPR018247">
    <property type="entry name" value="EF_Hand_1_Ca_BS"/>
</dbReference>
<evidence type="ECO:0000259" key="2">
    <source>
        <dbReference type="PROSITE" id="PS50222"/>
    </source>
</evidence>
<accession>A0ABN9WZE3</accession>
<evidence type="ECO:0000256" key="1">
    <source>
        <dbReference type="ARBA" id="ARBA00022837"/>
    </source>
</evidence>
<comment type="caution">
    <text evidence="3">The sequence shown here is derived from an EMBL/GenBank/DDBJ whole genome shotgun (WGS) entry which is preliminary data.</text>
</comment>
<proteinExistence type="predicted"/>
<keyword evidence="1" id="KW-0106">Calcium</keyword>
<dbReference type="PROSITE" id="PS50222">
    <property type="entry name" value="EF_HAND_2"/>
    <property type="match status" value="1"/>
</dbReference>
<gene>
    <name evidence="3" type="ORF">PCOR1329_LOCUS70934</name>
</gene>
<dbReference type="EMBL" id="CAUYUJ010019393">
    <property type="protein sequence ID" value="CAK0890832.1"/>
    <property type="molecule type" value="Genomic_DNA"/>
</dbReference>
<organism evidence="3 4">
    <name type="scientific">Prorocentrum cordatum</name>
    <dbReference type="NCBI Taxonomy" id="2364126"/>
    <lineage>
        <taxon>Eukaryota</taxon>
        <taxon>Sar</taxon>
        <taxon>Alveolata</taxon>
        <taxon>Dinophyceae</taxon>
        <taxon>Prorocentrales</taxon>
        <taxon>Prorocentraceae</taxon>
        <taxon>Prorocentrum</taxon>
    </lineage>
</organism>
<dbReference type="Gene3D" id="1.10.238.10">
    <property type="entry name" value="EF-hand"/>
    <property type="match status" value="1"/>
</dbReference>
<evidence type="ECO:0000313" key="4">
    <source>
        <dbReference type="Proteomes" id="UP001189429"/>
    </source>
</evidence>
<dbReference type="PROSITE" id="PS00018">
    <property type="entry name" value="EF_HAND_1"/>
    <property type="match status" value="1"/>
</dbReference>
<protein>
    <recommendedName>
        <fullName evidence="2">EF-hand domain-containing protein</fullName>
    </recommendedName>
</protein>
<dbReference type="SUPFAM" id="SSF47473">
    <property type="entry name" value="EF-hand"/>
    <property type="match status" value="1"/>
</dbReference>